<keyword evidence="6" id="KW-0479">Metal-binding</keyword>
<comment type="similarity">
    <text evidence="3 13">Belongs to the PP2C family.</text>
</comment>
<feature type="domain" description="PPM-type phosphatase" evidence="14">
    <location>
        <begin position="212"/>
        <end position="527"/>
    </location>
</feature>
<gene>
    <name evidence="15" type="ORF">RCOM_1046460</name>
</gene>
<dbReference type="Gene3D" id="3.60.40.10">
    <property type="entry name" value="PPM-type phosphatase domain"/>
    <property type="match status" value="1"/>
</dbReference>
<protein>
    <recommendedName>
        <fullName evidence="4">protein-serine/threonine phosphatase</fullName>
        <ecNumber evidence="4">3.1.3.16</ecNumber>
    </recommendedName>
</protein>
<dbReference type="STRING" id="3988.B9RK51"/>
<comment type="catalytic activity">
    <reaction evidence="11">
        <text>O-phospho-L-seryl-[protein] + H2O = L-seryl-[protein] + phosphate</text>
        <dbReference type="Rhea" id="RHEA:20629"/>
        <dbReference type="Rhea" id="RHEA-COMP:9863"/>
        <dbReference type="Rhea" id="RHEA-COMP:11604"/>
        <dbReference type="ChEBI" id="CHEBI:15377"/>
        <dbReference type="ChEBI" id="CHEBI:29999"/>
        <dbReference type="ChEBI" id="CHEBI:43474"/>
        <dbReference type="ChEBI" id="CHEBI:83421"/>
        <dbReference type="EC" id="3.1.3.16"/>
    </reaction>
</comment>
<evidence type="ECO:0000256" key="10">
    <source>
        <dbReference type="ARBA" id="ARBA00023211"/>
    </source>
</evidence>
<evidence type="ECO:0000256" key="5">
    <source>
        <dbReference type="ARBA" id="ARBA00022682"/>
    </source>
</evidence>
<keyword evidence="5" id="KW-0938">Abscisic acid signaling pathway</keyword>
<dbReference type="InterPro" id="IPR015655">
    <property type="entry name" value="PP2C"/>
</dbReference>
<evidence type="ECO:0000256" key="7">
    <source>
        <dbReference type="ARBA" id="ARBA00022801"/>
    </source>
</evidence>
<keyword evidence="9 13" id="KW-0904">Protein phosphatase</keyword>
<dbReference type="PROSITE" id="PS51746">
    <property type="entry name" value="PPM_2"/>
    <property type="match status" value="1"/>
</dbReference>
<keyword evidence="7 13" id="KW-0378">Hydrolase</keyword>
<dbReference type="InParanoid" id="B9RK51"/>
<accession>B9RK51</accession>
<dbReference type="PROSITE" id="PS01032">
    <property type="entry name" value="PPM_1"/>
    <property type="match status" value="1"/>
</dbReference>
<dbReference type="EMBL" id="EQ973784">
    <property type="protein sequence ID" value="EEF48049.1"/>
    <property type="molecule type" value="Genomic_DNA"/>
</dbReference>
<dbReference type="CDD" id="cd00143">
    <property type="entry name" value="PP2Cc"/>
    <property type="match status" value="1"/>
</dbReference>
<evidence type="ECO:0000256" key="1">
    <source>
        <dbReference type="ARBA" id="ARBA00001936"/>
    </source>
</evidence>
<evidence type="ECO:0000256" key="3">
    <source>
        <dbReference type="ARBA" id="ARBA00006702"/>
    </source>
</evidence>
<sequence>MEELSPAVAVPFSIDKMMCNKSPVTAHMEIAGLKRMADKANLISNPTRKPNMPFESVTCKNEGYSSNSAKSGINQVLVAADLSARETINVRFEDDELILLGDDQSLENICSQSMANDTSSICCEELLALNANSIRNSLDVEISDGNFEMIPKSYLREPNVELESMDGIVSVAADTEDKNGYSSDPKLCTVPPGMLKEKRINISVFESDNIPLWGFTSVCGRRPEMEDAFAAMPQYLQIPAQMLMDDHVLNGMNQKAGCFTAHFFGVYDGHGGSQVANYCSERIHLALADEIEIAKVGFCGGSTSWQEKWKKAFSNCFMKVDAETAGSRKGTAGSNINDCEAHPESIAPETVGSTAVVAIVCPTCVIVANCGDSRAVLCRGKVAMPLSVDHKPDREDEYARIEAAGGKIIQWNGSRVFGVLAMSRSIGDRYLKPWIIPDPEVMFVPRAKEDECLIIASDGLWDVMTNQEACDMARRRILLWHKRYGDTLSAERGERADPAAQAAAECLSRFALQKGSKDNITVIVVDLKCHRKFKRKA</sequence>
<keyword evidence="16" id="KW-1185">Reference proteome</keyword>
<evidence type="ECO:0000256" key="8">
    <source>
        <dbReference type="ARBA" id="ARBA00022842"/>
    </source>
</evidence>
<evidence type="ECO:0000256" key="6">
    <source>
        <dbReference type="ARBA" id="ARBA00022723"/>
    </source>
</evidence>
<dbReference type="eggNOG" id="KOG0698">
    <property type="taxonomic scope" value="Eukaryota"/>
</dbReference>
<comment type="catalytic activity">
    <reaction evidence="12">
        <text>O-phospho-L-threonyl-[protein] + H2O = L-threonyl-[protein] + phosphate</text>
        <dbReference type="Rhea" id="RHEA:47004"/>
        <dbReference type="Rhea" id="RHEA-COMP:11060"/>
        <dbReference type="Rhea" id="RHEA-COMP:11605"/>
        <dbReference type="ChEBI" id="CHEBI:15377"/>
        <dbReference type="ChEBI" id="CHEBI:30013"/>
        <dbReference type="ChEBI" id="CHEBI:43474"/>
        <dbReference type="ChEBI" id="CHEBI:61977"/>
        <dbReference type="EC" id="3.1.3.16"/>
    </reaction>
</comment>
<dbReference type="EC" id="3.1.3.16" evidence="4"/>
<evidence type="ECO:0000313" key="15">
    <source>
        <dbReference type="EMBL" id="EEF48049.1"/>
    </source>
</evidence>
<evidence type="ECO:0000256" key="11">
    <source>
        <dbReference type="ARBA" id="ARBA00047761"/>
    </source>
</evidence>
<evidence type="ECO:0000256" key="4">
    <source>
        <dbReference type="ARBA" id="ARBA00013081"/>
    </source>
</evidence>
<keyword evidence="8" id="KW-0460">Magnesium</keyword>
<dbReference type="GO" id="GO:0046872">
    <property type="term" value="F:metal ion binding"/>
    <property type="evidence" value="ECO:0007669"/>
    <property type="project" value="UniProtKB-KW"/>
</dbReference>
<dbReference type="PANTHER" id="PTHR47992">
    <property type="entry name" value="PROTEIN PHOSPHATASE"/>
    <property type="match status" value="1"/>
</dbReference>
<dbReference type="FunFam" id="3.60.40.10:FF:000025">
    <property type="entry name" value="Protein phosphatase 2C 16"/>
    <property type="match status" value="1"/>
</dbReference>
<dbReference type="Proteomes" id="UP000008311">
    <property type="component" value="Unassembled WGS sequence"/>
</dbReference>
<dbReference type="GO" id="GO:0009738">
    <property type="term" value="P:abscisic acid-activated signaling pathway"/>
    <property type="evidence" value="ECO:0007669"/>
    <property type="project" value="UniProtKB-KW"/>
</dbReference>
<dbReference type="InterPro" id="IPR001932">
    <property type="entry name" value="PPM-type_phosphatase-like_dom"/>
</dbReference>
<dbReference type="SUPFAM" id="SSF81606">
    <property type="entry name" value="PP2C-like"/>
    <property type="match status" value="1"/>
</dbReference>
<reference evidence="16" key="1">
    <citation type="journal article" date="2010" name="Nat. Biotechnol.">
        <title>Draft genome sequence of the oilseed species Ricinus communis.</title>
        <authorList>
            <person name="Chan A.P."/>
            <person name="Crabtree J."/>
            <person name="Zhao Q."/>
            <person name="Lorenzi H."/>
            <person name="Orvis J."/>
            <person name="Puiu D."/>
            <person name="Melake-Berhan A."/>
            <person name="Jones K.M."/>
            <person name="Redman J."/>
            <person name="Chen G."/>
            <person name="Cahoon E.B."/>
            <person name="Gedil M."/>
            <person name="Stanke M."/>
            <person name="Haas B.J."/>
            <person name="Wortman J.R."/>
            <person name="Fraser-Liggett C.M."/>
            <person name="Ravel J."/>
            <person name="Rabinowicz P.D."/>
        </authorList>
    </citation>
    <scope>NUCLEOTIDE SEQUENCE [LARGE SCALE GENOMIC DNA]</scope>
    <source>
        <strain evidence="16">cv. Hale</strain>
    </source>
</reference>
<comment type="cofactor">
    <cofactor evidence="2">
        <name>Mg(2+)</name>
        <dbReference type="ChEBI" id="CHEBI:18420"/>
    </cofactor>
</comment>
<dbReference type="InterPro" id="IPR000222">
    <property type="entry name" value="PP2C_BS"/>
</dbReference>
<organism evidence="15 16">
    <name type="scientific">Ricinus communis</name>
    <name type="common">Castor bean</name>
    <dbReference type="NCBI Taxonomy" id="3988"/>
    <lineage>
        <taxon>Eukaryota</taxon>
        <taxon>Viridiplantae</taxon>
        <taxon>Streptophyta</taxon>
        <taxon>Embryophyta</taxon>
        <taxon>Tracheophyta</taxon>
        <taxon>Spermatophyta</taxon>
        <taxon>Magnoliopsida</taxon>
        <taxon>eudicotyledons</taxon>
        <taxon>Gunneridae</taxon>
        <taxon>Pentapetalae</taxon>
        <taxon>rosids</taxon>
        <taxon>fabids</taxon>
        <taxon>Malpighiales</taxon>
        <taxon>Euphorbiaceae</taxon>
        <taxon>Acalyphoideae</taxon>
        <taxon>Acalypheae</taxon>
        <taxon>Ricinus</taxon>
    </lineage>
</organism>
<dbReference type="GO" id="GO:0004722">
    <property type="term" value="F:protein serine/threonine phosphatase activity"/>
    <property type="evidence" value="ECO:0000318"/>
    <property type="project" value="GO_Central"/>
</dbReference>
<evidence type="ECO:0000259" key="14">
    <source>
        <dbReference type="PROSITE" id="PS51746"/>
    </source>
</evidence>
<dbReference type="Pfam" id="PF00481">
    <property type="entry name" value="PP2C"/>
    <property type="match status" value="1"/>
</dbReference>
<name>B9RK51_RICCO</name>
<evidence type="ECO:0000256" key="13">
    <source>
        <dbReference type="RuleBase" id="RU003465"/>
    </source>
</evidence>
<comment type="cofactor">
    <cofactor evidence="1">
        <name>Mn(2+)</name>
        <dbReference type="ChEBI" id="CHEBI:29035"/>
    </cofactor>
</comment>
<dbReference type="SMART" id="SM00332">
    <property type="entry name" value="PP2Cc"/>
    <property type="match status" value="1"/>
</dbReference>
<keyword evidence="10" id="KW-0464">Manganese</keyword>
<dbReference type="AlphaFoldDB" id="B9RK51"/>
<dbReference type="InterPro" id="IPR036457">
    <property type="entry name" value="PPM-type-like_dom_sf"/>
</dbReference>
<dbReference type="GO" id="GO:1902531">
    <property type="term" value="P:regulation of intracellular signal transduction"/>
    <property type="evidence" value="ECO:0000318"/>
    <property type="project" value="GO_Central"/>
</dbReference>
<evidence type="ECO:0000256" key="9">
    <source>
        <dbReference type="ARBA" id="ARBA00022912"/>
    </source>
</evidence>
<evidence type="ECO:0000256" key="2">
    <source>
        <dbReference type="ARBA" id="ARBA00001946"/>
    </source>
</evidence>
<evidence type="ECO:0000256" key="12">
    <source>
        <dbReference type="ARBA" id="ARBA00048336"/>
    </source>
</evidence>
<proteinExistence type="inferred from homology"/>
<evidence type="ECO:0000313" key="16">
    <source>
        <dbReference type="Proteomes" id="UP000008311"/>
    </source>
</evidence>